<accession>A0AAD5NC59</accession>
<protein>
    <submittedName>
        <fullName evidence="1">Uncharacterized protein</fullName>
    </submittedName>
</protein>
<evidence type="ECO:0000313" key="2">
    <source>
        <dbReference type="Proteomes" id="UP001196413"/>
    </source>
</evidence>
<dbReference type="EMBL" id="JAHQIW010005295">
    <property type="protein sequence ID" value="KAJ1365539.1"/>
    <property type="molecule type" value="Genomic_DNA"/>
</dbReference>
<evidence type="ECO:0000313" key="1">
    <source>
        <dbReference type="EMBL" id="KAJ1365539.1"/>
    </source>
</evidence>
<gene>
    <name evidence="1" type="ORF">KIN20_025905</name>
</gene>
<comment type="caution">
    <text evidence="1">The sequence shown here is derived from an EMBL/GenBank/DDBJ whole genome shotgun (WGS) entry which is preliminary data.</text>
</comment>
<feature type="non-terminal residue" evidence="1">
    <location>
        <position position="131"/>
    </location>
</feature>
<name>A0AAD5NC59_PARTN</name>
<dbReference type="Proteomes" id="UP001196413">
    <property type="component" value="Unassembled WGS sequence"/>
</dbReference>
<organism evidence="1 2">
    <name type="scientific">Parelaphostrongylus tenuis</name>
    <name type="common">Meningeal worm</name>
    <dbReference type="NCBI Taxonomy" id="148309"/>
    <lineage>
        <taxon>Eukaryota</taxon>
        <taxon>Metazoa</taxon>
        <taxon>Ecdysozoa</taxon>
        <taxon>Nematoda</taxon>
        <taxon>Chromadorea</taxon>
        <taxon>Rhabditida</taxon>
        <taxon>Rhabditina</taxon>
        <taxon>Rhabditomorpha</taxon>
        <taxon>Strongyloidea</taxon>
        <taxon>Metastrongylidae</taxon>
        <taxon>Parelaphostrongylus</taxon>
    </lineage>
</organism>
<reference evidence="1" key="1">
    <citation type="submission" date="2021-06" db="EMBL/GenBank/DDBJ databases">
        <title>Parelaphostrongylus tenuis whole genome reference sequence.</title>
        <authorList>
            <person name="Garwood T.J."/>
            <person name="Larsen P.A."/>
            <person name="Fountain-Jones N.M."/>
            <person name="Garbe J.R."/>
            <person name="Macchietto M.G."/>
            <person name="Kania S.A."/>
            <person name="Gerhold R.W."/>
            <person name="Richards J.E."/>
            <person name="Wolf T.M."/>
        </authorList>
    </citation>
    <scope>NUCLEOTIDE SEQUENCE</scope>
    <source>
        <strain evidence="1">MNPRO001-30</strain>
        <tissue evidence="1">Meninges</tissue>
    </source>
</reference>
<sequence length="131" mass="14876">MKLAVEPWWSKCLEEVELALTISPNWNGINPSTCSVPIVSTLSSLSVINRGHHTLRIKKSMPNYLHPAYGGTITVVKIDHRQYDFFDFTSYSFILSQAFFWTLEKSALADHGYHIGMFLRADYVRGCSGVF</sequence>
<proteinExistence type="predicted"/>
<keyword evidence="2" id="KW-1185">Reference proteome</keyword>
<dbReference type="AlphaFoldDB" id="A0AAD5NC59"/>